<evidence type="ECO:0000256" key="2">
    <source>
        <dbReference type="ARBA" id="ARBA00022741"/>
    </source>
</evidence>
<dbReference type="PANTHER" id="PTHR42711">
    <property type="entry name" value="ABC TRANSPORTER ATP-BINDING PROTEIN"/>
    <property type="match status" value="1"/>
</dbReference>
<dbReference type="InterPro" id="IPR017871">
    <property type="entry name" value="ABC_transporter-like_CS"/>
</dbReference>
<dbReference type="InterPro" id="IPR003439">
    <property type="entry name" value="ABC_transporter-like_ATP-bd"/>
</dbReference>
<accession>A0A4V1NRJ1</accession>
<proteinExistence type="predicted"/>
<keyword evidence="3 5" id="KW-0067">ATP-binding</keyword>
<dbReference type="Proteomes" id="UP000290106">
    <property type="component" value="Unassembled WGS sequence"/>
</dbReference>
<dbReference type="PROSITE" id="PS00211">
    <property type="entry name" value="ABC_TRANSPORTER_1"/>
    <property type="match status" value="1"/>
</dbReference>
<feature type="domain" description="ABC transporter" evidence="4">
    <location>
        <begin position="24"/>
        <end position="257"/>
    </location>
</feature>
<dbReference type="AlphaFoldDB" id="A0A4V1NRJ1"/>
<comment type="caution">
    <text evidence="5">The sequence shown here is derived from an EMBL/GenBank/DDBJ whole genome shotgun (WGS) entry which is preliminary data.</text>
</comment>
<keyword evidence="1" id="KW-0813">Transport</keyword>
<dbReference type="EMBL" id="SDKC01000001">
    <property type="protein sequence ID" value="RXS73935.1"/>
    <property type="molecule type" value="Genomic_DNA"/>
</dbReference>
<sequence length="337" mass="38310">MSLIEVNSLCKNYKIADKEQGLSGMLKHIVAPKYHMKEAVKDINFTVEKGESVAYIGSNGAGKSTTIKMLTGILKPTSGNICINGLDPYKHRIQSTKNIGVVFGQRTQLWWDIPIRESFSMLKEIYEIPNSVYDANIKYFGEILGVSEFMGYPARKLSLGQRMRADIVASLIHNPPVIYLDEPTIGLDVAVKERVCEFLKKINKERGTTILLTSHDLDDIEKVCSRIIVIDHGKKLFDGDAALLKRKYAYNRCIVVKTAYDLPKENKICNELPNITVEKTDSHVYEISFNQDEYSAYNIIQKLSEYLPIVDFSLREPSVEQVVKKIYNGEIEREFEV</sequence>
<keyword evidence="6" id="KW-1185">Reference proteome</keyword>
<keyword evidence="2" id="KW-0547">Nucleotide-binding</keyword>
<evidence type="ECO:0000259" key="4">
    <source>
        <dbReference type="PROSITE" id="PS50893"/>
    </source>
</evidence>
<dbReference type="SUPFAM" id="SSF52540">
    <property type="entry name" value="P-loop containing nucleoside triphosphate hydrolases"/>
    <property type="match status" value="1"/>
</dbReference>
<evidence type="ECO:0000256" key="3">
    <source>
        <dbReference type="ARBA" id="ARBA00022840"/>
    </source>
</evidence>
<reference evidence="5 6" key="1">
    <citation type="submission" date="2019-01" db="EMBL/GenBank/DDBJ databases">
        <title>Blautia sp. nov. KGMB01111 isolated human feces.</title>
        <authorList>
            <person name="Park J.-E."/>
            <person name="Kim J.-S."/>
            <person name="Park S.-H."/>
        </authorList>
    </citation>
    <scope>NUCLEOTIDE SEQUENCE [LARGE SCALE GENOMIC DNA]</scope>
    <source>
        <strain evidence="5 6">KGMB01111</strain>
    </source>
</reference>
<dbReference type="OrthoDB" id="9804819at2"/>
<dbReference type="InterPro" id="IPR027417">
    <property type="entry name" value="P-loop_NTPase"/>
</dbReference>
<dbReference type="GO" id="GO:0005524">
    <property type="term" value="F:ATP binding"/>
    <property type="evidence" value="ECO:0007669"/>
    <property type="project" value="UniProtKB-KW"/>
</dbReference>
<dbReference type="SMART" id="SM00382">
    <property type="entry name" value="AAA"/>
    <property type="match status" value="1"/>
</dbReference>
<protein>
    <submittedName>
        <fullName evidence="5">ATP-binding cassette domain-containing protein</fullName>
    </submittedName>
</protein>
<evidence type="ECO:0000313" key="5">
    <source>
        <dbReference type="EMBL" id="RXS73935.1"/>
    </source>
</evidence>
<dbReference type="GO" id="GO:0016887">
    <property type="term" value="F:ATP hydrolysis activity"/>
    <property type="evidence" value="ECO:0007669"/>
    <property type="project" value="InterPro"/>
</dbReference>
<evidence type="ECO:0000256" key="1">
    <source>
        <dbReference type="ARBA" id="ARBA00022448"/>
    </source>
</evidence>
<evidence type="ECO:0000313" key="6">
    <source>
        <dbReference type="Proteomes" id="UP000290106"/>
    </source>
</evidence>
<dbReference type="RefSeq" id="WP_118576193.1">
    <property type="nucleotide sequence ID" value="NZ_SDKC01000001.1"/>
</dbReference>
<dbReference type="Pfam" id="PF00005">
    <property type="entry name" value="ABC_tran"/>
    <property type="match status" value="1"/>
</dbReference>
<dbReference type="PANTHER" id="PTHR42711:SF1">
    <property type="entry name" value="ABC-TRANSPORT PROTEIN, ATP-BINDING COMPONENT"/>
    <property type="match status" value="1"/>
</dbReference>
<dbReference type="Gene3D" id="3.40.50.300">
    <property type="entry name" value="P-loop containing nucleotide triphosphate hydrolases"/>
    <property type="match status" value="1"/>
</dbReference>
<name>A0A4V1NRJ1_9FIRM</name>
<dbReference type="InterPro" id="IPR050763">
    <property type="entry name" value="ABC_transporter_ATP-binding"/>
</dbReference>
<dbReference type="InterPro" id="IPR003593">
    <property type="entry name" value="AAA+_ATPase"/>
</dbReference>
<dbReference type="PROSITE" id="PS50893">
    <property type="entry name" value="ABC_TRANSPORTER_2"/>
    <property type="match status" value="1"/>
</dbReference>
<organism evidence="5 6">
    <name type="scientific">Blautia faecicola</name>
    <dbReference type="NCBI Taxonomy" id="2509240"/>
    <lineage>
        <taxon>Bacteria</taxon>
        <taxon>Bacillati</taxon>
        <taxon>Bacillota</taxon>
        <taxon>Clostridia</taxon>
        <taxon>Lachnospirales</taxon>
        <taxon>Lachnospiraceae</taxon>
        <taxon>Blautia</taxon>
    </lineage>
</organism>
<gene>
    <name evidence="5" type="ORF">ETP43_00805</name>
</gene>